<keyword evidence="2" id="KW-0472">Membrane</keyword>
<feature type="transmembrane region" description="Helical" evidence="2">
    <location>
        <begin position="166"/>
        <end position="186"/>
    </location>
</feature>
<name>A0ABQ8LVV8_LABRO</name>
<evidence type="ECO:0000313" key="3">
    <source>
        <dbReference type="EMBL" id="KAI2654739.1"/>
    </source>
</evidence>
<protein>
    <submittedName>
        <fullName evidence="3">Myosin-1</fullName>
    </submittedName>
</protein>
<gene>
    <name evidence="3" type="ORF">H4Q32_011524</name>
</gene>
<evidence type="ECO:0000256" key="2">
    <source>
        <dbReference type="SAM" id="Phobius"/>
    </source>
</evidence>
<keyword evidence="2" id="KW-1133">Transmembrane helix</keyword>
<accession>A0ABQ8LVV8</accession>
<evidence type="ECO:0000256" key="1">
    <source>
        <dbReference type="SAM" id="MobiDB-lite"/>
    </source>
</evidence>
<sequence>MPIYADLSPLLPPSSKHTETAMPELSPEWSPLPELSPEKAYKCPSANTSSFAVVWQPLHSPSALHLCGGLATGLPVSIGITAGGYLVSTSRTPPSPVDPAAPPWLLAPSSPPWPGSTLALPSSLFPPAPAWSVVDHPAPRDSTPLALPQPSVPLAQSGSSIPPAPPLVLCCAGTLALRILLVILAYRLSISALGSSATCFTVVVPAVSGLPWSFLLSLWLLPPLSAPRTLFVVLLLDVHPPPEPPPKFPPMPSSVVVHGMTMRLPEKGDMPGL</sequence>
<keyword evidence="4" id="KW-1185">Reference proteome</keyword>
<dbReference type="Proteomes" id="UP000830375">
    <property type="component" value="Unassembled WGS sequence"/>
</dbReference>
<keyword evidence="2" id="KW-0812">Transmembrane</keyword>
<organism evidence="3 4">
    <name type="scientific">Labeo rohita</name>
    <name type="common">Indian major carp</name>
    <name type="synonym">Cyprinus rohita</name>
    <dbReference type="NCBI Taxonomy" id="84645"/>
    <lineage>
        <taxon>Eukaryota</taxon>
        <taxon>Metazoa</taxon>
        <taxon>Chordata</taxon>
        <taxon>Craniata</taxon>
        <taxon>Vertebrata</taxon>
        <taxon>Euteleostomi</taxon>
        <taxon>Actinopterygii</taxon>
        <taxon>Neopterygii</taxon>
        <taxon>Teleostei</taxon>
        <taxon>Ostariophysi</taxon>
        <taxon>Cypriniformes</taxon>
        <taxon>Cyprinidae</taxon>
        <taxon>Labeoninae</taxon>
        <taxon>Labeonini</taxon>
        <taxon>Labeo</taxon>
    </lineage>
</organism>
<comment type="caution">
    <text evidence="3">The sequence shown here is derived from an EMBL/GenBank/DDBJ whole genome shotgun (WGS) entry which is preliminary data.</text>
</comment>
<dbReference type="EMBL" id="JACTAM010000017">
    <property type="protein sequence ID" value="KAI2654739.1"/>
    <property type="molecule type" value="Genomic_DNA"/>
</dbReference>
<proteinExistence type="predicted"/>
<feature type="transmembrane region" description="Helical" evidence="2">
    <location>
        <begin position="198"/>
        <end position="221"/>
    </location>
</feature>
<evidence type="ECO:0000313" key="4">
    <source>
        <dbReference type="Proteomes" id="UP000830375"/>
    </source>
</evidence>
<reference evidence="3 4" key="1">
    <citation type="submission" date="2022-01" db="EMBL/GenBank/DDBJ databases">
        <title>A high-quality chromosome-level genome assembly of rohu carp, Labeo rohita.</title>
        <authorList>
            <person name="Arick M.A. II"/>
            <person name="Hsu C.-Y."/>
            <person name="Magbanua Z."/>
            <person name="Pechanova O."/>
            <person name="Grover C."/>
            <person name="Miller E."/>
            <person name="Thrash A."/>
            <person name="Ezzel L."/>
            <person name="Alam S."/>
            <person name="Benzie J."/>
            <person name="Hamilton M."/>
            <person name="Karsi A."/>
            <person name="Lawrence M.L."/>
            <person name="Peterson D.G."/>
        </authorList>
    </citation>
    <scope>NUCLEOTIDE SEQUENCE [LARGE SCALE GENOMIC DNA]</scope>
    <source>
        <strain evidence="4">BAU-BD-2019</strain>
        <tissue evidence="3">Blood</tissue>
    </source>
</reference>
<feature type="region of interest" description="Disordered" evidence="1">
    <location>
        <begin position="1"/>
        <end position="30"/>
    </location>
</feature>